<evidence type="ECO:0000256" key="10">
    <source>
        <dbReference type="ARBA" id="ARBA00023136"/>
    </source>
</evidence>
<feature type="domain" description="TonB-dependent receptor plug" evidence="16">
    <location>
        <begin position="51"/>
        <end position="163"/>
    </location>
</feature>
<evidence type="ECO:0000259" key="16">
    <source>
        <dbReference type="Pfam" id="PF07715"/>
    </source>
</evidence>
<dbReference type="PANTHER" id="PTHR32552">
    <property type="entry name" value="FERRICHROME IRON RECEPTOR-RELATED"/>
    <property type="match status" value="1"/>
</dbReference>
<evidence type="ECO:0000256" key="3">
    <source>
        <dbReference type="ARBA" id="ARBA00022452"/>
    </source>
</evidence>
<evidence type="ECO:0000256" key="8">
    <source>
        <dbReference type="ARBA" id="ARBA00023065"/>
    </source>
</evidence>
<dbReference type="PROSITE" id="PS52016">
    <property type="entry name" value="TONB_DEPENDENT_REC_3"/>
    <property type="match status" value="1"/>
</dbReference>
<evidence type="ECO:0000256" key="4">
    <source>
        <dbReference type="ARBA" id="ARBA00022496"/>
    </source>
</evidence>
<evidence type="ECO:0000256" key="13">
    <source>
        <dbReference type="RuleBase" id="RU003357"/>
    </source>
</evidence>
<evidence type="ECO:0000256" key="11">
    <source>
        <dbReference type="ARBA" id="ARBA00023237"/>
    </source>
</evidence>
<feature type="signal peptide" evidence="14">
    <location>
        <begin position="1"/>
        <end position="25"/>
    </location>
</feature>
<keyword evidence="5 12" id="KW-0812">Transmembrane</keyword>
<keyword evidence="17" id="KW-0675">Receptor</keyword>
<evidence type="ECO:0000259" key="15">
    <source>
        <dbReference type="Pfam" id="PF00593"/>
    </source>
</evidence>
<keyword evidence="3 12" id="KW-1134">Transmembrane beta strand</keyword>
<evidence type="ECO:0000256" key="2">
    <source>
        <dbReference type="ARBA" id="ARBA00022448"/>
    </source>
</evidence>
<dbReference type="GO" id="GO:0009279">
    <property type="term" value="C:cell outer membrane"/>
    <property type="evidence" value="ECO:0007669"/>
    <property type="project" value="UniProtKB-SubCell"/>
</dbReference>
<keyword evidence="2 12" id="KW-0813">Transport</keyword>
<evidence type="ECO:0000256" key="5">
    <source>
        <dbReference type="ARBA" id="ARBA00022692"/>
    </source>
</evidence>
<dbReference type="EMBL" id="JACHWZ010000015">
    <property type="protein sequence ID" value="MBB3062298.1"/>
    <property type="molecule type" value="Genomic_DNA"/>
</dbReference>
<keyword evidence="4" id="KW-0410">Iron transport</keyword>
<protein>
    <submittedName>
        <fullName evidence="17">Outer membrane receptor protein involved in Fe transport</fullName>
    </submittedName>
</protein>
<sequence>MSKYQPTPLAAAIALLAMGSADAQAEEAVARQTTEAVEEIIVTGVAKETRKFDATFNINTLDNEDMKQLAPHGTADLLGNIPGFFAEGGTAGETHNNVLVRGLPQAGGYRYVPNLIDGLPVYEEPEAPFMNNDVFIKTDLMTTSVEAVKGGPGAVLYSNALGAAVNYVTRTGSQTFEGEYRVEVGDWGHVRNDFFVAGPINENFTYAVGGFYRRADGRRDPGFTGNEGGQLRGNILYTSDDGRTTVKAQAHVIDDQTIYYQNIPFSVPNNRAPGTENDPFEVDPDSVRSLGVDFGSGTQLSDNIADYALFDSNGEPLDLDIRDGINPEFDIFTLDLAHELENGLRLEARFRHTDGRNGFNALFNDPPGETARLTADQYSRLQSFTGDLATAYADATAVKAYYSDTVTGTDLSGATEAPAILAHNIPVYGNVDATNFTSDFRVNQSFDIASSTHELTLGAYGSDFTYDVFSVFASAWSDISDKARRVDLYAADANEQQVGPSITSGGMDQPAIFGLGAEASMETRAFYLHDHIALMNERLKLDLGVRWQELDVDRVTTNSFDPGNTSNDFTPGDIVVGSTDDTLADNFVNVPDGTPQQAQESYDAYGWSVGANYLLVENGSWGDVSVFGTLSDSFRLPGFEDYIFGGPATNPSTGEVARGDLVEDIQQLEGGFRIAQDELDLGVSLFYIDFKAKENLGATLDDLDATGFGRVACNSVPAPADCPKVRDSFRQSLTNFGVEVEASYAPSALPGLNLQGSLVWQDPERAQDKAIRSGIVDVDTDNDGVNDLREYEVSTTEGRRPRRQSEVMLNFRPSYTLNGIPLTVYGQVQYFSERFASDESANVTVYPEYTQVNLGLQYAATENLDLQLHINNLNDADSFTEGSNITSGLAFSDGTYTGVARPLMGRSVKASMSYRF</sequence>
<evidence type="ECO:0000256" key="7">
    <source>
        <dbReference type="ARBA" id="ARBA00023004"/>
    </source>
</evidence>
<evidence type="ECO:0000256" key="6">
    <source>
        <dbReference type="ARBA" id="ARBA00022729"/>
    </source>
</evidence>
<feature type="domain" description="TonB-dependent receptor-like beta-barrel" evidence="15">
    <location>
        <begin position="337"/>
        <end position="873"/>
    </location>
</feature>
<comment type="caution">
    <text evidence="17">The sequence shown here is derived from an EMBL/GenBank/DDBJ whole genome shotgun (WGS) entry which is preliminary data.</text>
</comment>
<evidence type="ECO:0000256" key="12">
    <source>
        <dbReference type="PROSITE-ProRule" id="PRU01360"/>
    </source>
</evidence>
<dbReference type="InterPro" id="IPR037066">
    <property type="entry name" value="Plug_dom_sf"/>
</dbReference>
<accession>A0A7W4WDM5</accession>
<feature type="chain" id="PRO_5030635585" evidence="14">
    <location>
        <begin position="26"/>
        <end position="916"/>
    </location>
</feature>
<evidence type="ECO:0000313" key="17">
    <source>
        <dbReference type="EMBL" id="MBB3062298.1"/>
    </source>
</evidence>
<keyword evidence="7" id="KW-0408">Iron</keyword>
<dbReference type="InterPro" id="IPR039426">
    <property type="entry name" value="TonB-dep_rcpt-like"/>
</dbReference>
<name>A0A7W4WDM5_9GAMM</name>
<keyword evidence="10 12" id="KW-0472">Membrane</keyword>
<dbReference type="AlphaFoldDB" id="A0A7W4WDM5"/>
<evidence type="ECO:0000256" key="14">
    <source>
        <dbReference type="SAM" id="SignalP"/>
    </source>
</evidence>
<keyword evidence="11 12" id="KW-0998">Cell outer membrane</keyword>
<dbReference type="Gene3D" id="2.40.170.20">
    <property type="entry name" value="TonB-dependent receptor, beta-barrel domain"/>
    <property type="match status" value="1"/>
</dbReference>
<comment type="similarity">
    <text evidence="12 13">Belongs to the TonB-dependent receptor family.</text>
</comment>
<dbReference type="Pfam" id="PF07715">
    <property type="entry name" value="Plug"/>
    <property type="match status" value="1"/>
</dbReference>
<dbReference type="SUPFAM" id="SSF56935">
    <property type="entry name" value="Porins"/>
    <property type="match status" value="1"/>
</dbReference>
<dbReference type="Pfam" id="PF00593">
    <property type="entry name" value="TonB_dep_Rec_b-barrel"/>
    <property type="match status" value="1"/>
</dbReference>
<dbReference type="Gene3D" id="2.170.130.10">
    <property type="entry name" value="TonB-dependent receptor, plug domain"/>
    <property type="match status" value="1"/>
</dbReference>
<evidence type="ECO:0000256" key="1">
    <source>
        <dbReference type="ARBA" id="ARBA00004571"/>
    </source>
</evidence>
<dbReference type="InterPro" id="IPR000531">
    <property type="entry name" value="Beta-barrel_TonB"/>
</dbReference>
<dbReference type="GO" id="GO:0015344">
    <property type="term" value="F:siderophore uptake transmembrane transporter activity"/>
    <property type="evidence" value="ECO:0007669"/>
    <property type="project" value="TreeGrafter"/>
</dbReference>
<dbReference type="InterPro" id="IPR036942">
    <property type="entry name" value="Beta-barrel_TonB_sf"/>
</dbReference>
<dbReference type="Proteomes" id="UP000535937">
    <property type="component" value="Unassembled WGS sequence"/>
</dbReference>
<gene>
    <name evidence="17" type="ORF">FHS09_003143</name>
</gene>
<proteinExistence type="inferred from homology"/>
<comment type="subcellular location">
    <subcellularLocation>
        <location evidence="1 12">Cell outer membrane</location>
        <topology evidence="1 12">Multi-pass membrane protein</topology>
    </subcellularLocation>
</comment>
<organism evidence="17 18">
    <name type="scientific">Microbulbifer rhizosphaerae</name>
    <dbReference type="NCBI Taxonomy" id="1562603"/>
    <lineage>
        <taxon>Bacteria</taxon>
        <taxon>Pseudomonadati</taxon>
        <taxon>Pseudomonadota</taxon>
        <taxon>Gammaproteobacteria</taxon>
        <taxon>Cellvibrionales</taxon>
        <taxon>Microbulbiferaceae</taxon>
        <taxon>Microbulbifer</taxon>
    </lineage>
</organism>
<dbReference type="InterPro" id="IPR012910">
    <property type="entry name" value="Plug_dom"/>
</dbReference>
<keyword evidence="18" id="KW-1185">Reference proteome</keyword>
<dbReference type="RefSeq" id="WP_183461486.1">
    <property type="nucleotide sequence ID" value="NZ_JACHWZ010000015.1"/>
</dbReference>
<keyword evidence="9 13" id="KW-0798">TonB box</keyword>
<evidence type="ECO:0000256" key="9">
    <source>
        <dbReference type="ARBA" id="ARBA00023077"/>
    </source>
</evidence>
<keyword evidence="8" id="KW-0406">Ion transport</keyword>
<dbReference type="PANTHER" id="PTHR32552:SF89">
    <property type="entry name" value="CATECHOLATE SIDEROPHORE RECEPTOR FIU"/>
    <property type="match status" value="1"/>
</dbReference>
<keyword evidence="6 14" id="KW-0732">Signal</keyword>
<evidence type="ECO:0000313" key="18">
    <source>
        <dbReference type="Proteomes" id="UP000535937"/>
    </source>
</evidence>
<reference evidence="17 18" key="1">
    <citation type="submission" date="2020-08" db="EMBL/GenBank/DDBJ databases">
        <title>Genomic Encyclopedia of Type Strains, Phase III (KMG-III): the genomes of soil and plant-associated and newly described type strains.</title>
        <authorList>
            <person name="Whitman W."/>
        </authorList>
    </citation>
    <scope>NUCLEOTIDE SEQUENCE [LARGE SCALE GENOMIC DNA]</scope>
    <source>
        <strain evidence="17 18">CECT 8799</strain>
    </source>
</reference>